<evidence type="ECO:0000259" key="1">
    <source>
        <dbReference type="PROSITE" id="PS50011"/>
    </source>
</evidence>
<dbReference type="OrthoDB" id="346907at2759"/>
<dbReference type="PANTHER" id="PTHR44329:SF214">
    <property type="entry name" value="PROTEIN KINASE DOMAIN-CONTAINING PROTEIN"/>
    <property type="match status" value="1"/>
</dbReference>
<sequence length="393" mass="43684">MSLDGIISHLASRNCKDVTGDIDLSSCSQIAISTGGFGDVYRGALRDGTLVALKCLRVLIGSDDEGQKQFKRAAHELYVWSKCNHPNVLKLIGVAKYRNQIAMVSPWMNNGNLSRFLAQNPKVDRYRICVQITDGLAYLHSQGIVYGDMKGANILMSQDHTPKLTDFGSAMMKEYTLQFTATQSQSSMSLRWTAPEVVMGETEHTSKGDVYALGMTMLEVITGLPPYTDVRLEQAVMYRIMSKTLPERPKELIPSLNPFRANMLWSLLASCWQHDPLARPTTMEVQRLLKAIAPEGFKHPHETWYGMPQFGLGVGMPIGMGTPPVMHPMMHSTMNPMMNPMMGPGPMMGTEMYYAQHQHAMAATQAYQLAMMSFSRTTTDSNIVNPGTRETSS</sequence>
<evidence type="ECO:0000313" key="2">
    <source>
        <dbReference type="EMBL" id="KAB5593187.1"/>
    </source>
</evidence>
<dbReference type="GO" id="GO:0004674">
    <property type="term" value="F:protein serine/threonine kinase activity"/>
    <property type="evidence" value="ECO:0007669"/>
    <property type="project" value="TreeGrafter"/>
</dbReference>
<protein>
    <recommendedName>
        <fullName evidence="1">Protein kinase domain-containing protein</fullName>
    </recommendedName>
</protein>
<dbReference type="EMBL" id="SSOP01000043">
    <property type="protein sequence ID" value="KAB5593187.1"/>
    <property type="molecule type" value="Genomic_DNA"/>
</dbReference>
<name>A0A5N5QPK7_9AGAM</name>
<dbReference type="PROSITE" id="PS50011">
    <property type="entry name" value="PROTEIN_KINASE_DOM"/>
    <property type="match status" value="1"/>
</dbReference>
<dbReference type="PANTHER" id="PTHR44329">
    <property type="entry name" value="SERINE/THREONINE-PROTEIN KINASE TNNI3K-RELATED"/>
    <property type="match status" value="1"/>
</dbReference>
<dbReference type="Pfam" id="PF00069">
    <property type="entry name" value="Pkinase"/>
    <property type="match status" value="1"/>
</dbReference>
<dbReference type="InterPro" id="IPR011009">
    <property type="entry name" value="Kinase-like_dom_sf"/>
</dbReference>
<evidence type="ECO:0000313" key="3">
    <source>
        <dbReference type="Proteomes" id="UP000383932"/>
    </source>
</evidence>
<dbReference type="SUPFAM" id="SSF56112">
    <property type="entry name" value="Protein kinase-like (PK-like)"/>
    <property type="match status" value="1"/>
</dbReference>
<accession>A0A5N5QPK7</accession>
<dbReference type="InterPro" id="IPR000719">
    <property type="entry name" value="Prot_kinase_dom"/>
</dbReference>
<gene>
    <name evidence="2" type="ORF">CTheo_3350</name>
</gene>
<organism evidence="2 3">
    <name type="scientific">Ceratobasidium theobromae</name>
    <dbReference type="NCBI Taxonomy" id="1582974"/>
    <lineage>
        <taxon>Eukaryota</taxon>
        <taxon>Fungi</taxon>
        <taxon>Dikarya</taxon>
        <taxon>Basidiomycota</taxon>
        <taxon>Agaricomycotina</taxon>
        <taxon>Agaricomycetes</taxon>
        <taxon>Cantharellales</taxon>
        <taxon>Ceratobasidiaceae</taxon>
        <taxon>Ceratobasidium</taxon>
    </lineage>
</organism>
<dbReference type="GO" id="GO:0005524">
    <property type="term" value="F:ATP binding"/>
    <property type="evidence" value="ECO:0007669"/>
    <property type="project" value="InterPro"/>
</dbReference>
<dbReference type="InterPro" id="IPR051681">
    <property type="entry name" value="Ser/Thr_Kinases-Pseudokinases"/>
</dbReference>
<dbReference type="Gene3D" id="1.10.510.10">
    <property type="entry name" value="Transferase(Phosphotransferase) domain 1"/>
    <property type="match status" value="1"/>
</dbReference>
<keyword evidence="3" id="KW-1185">Reference proteome</keyword>
<feature type="domain" description="Protein kinase" evidence="1">
    <location>
        <begin position="26"/>
        <end position="302"/>
    </location>
</feature>
<dbReference type="Proteomes" id="UP000383932">
    <property type="component" value="Unassembled WGS sequence"/>
</dbReference>
<proteinExistence type="predicted"/>
<dbReference type="PROSITE" id="PS00108">
    <property type="entry name" value="PROTEIN_KINASE_ST"/>
    <property type="match status" value="1"/>
</dbReference>
<dbReference type="AlphaFoldDB" id="A0A5N5QPK7"/>
<dbReference type="SMART" id="SM00220">
    <property type="entry name" value="S_TKc"/>
    <property type="match status" value="1"/>
</dbReference>
<dbReference type="InterPro" id="IPR008271">
    <property type="entry name" value="Ser/Thr_kinase_AS"/>
</dbReference>
<reference evidence="2 3" key="1">
    <citation type="journal article" date="2019" name="Fungal Biol. Biotechnol.">
        <title>Draft genome sequence of fastidious pathogen Ceratobasidium theobromae, which causes vascular-streak dieback in Theobroma cacao.</title>
        <authorList>
            <person name="Ali S.S."/>
            <person name="Asman A."/>
            <person name="Shao J."/>
            <person name="Firmansyah A.P."/>
            <person name="Susilo A.W."/>
            <person name="Rosmana A."/>
            <person name="McMahon P."/>
            <person name="Junaid M."/>
            <person name="Guest D."/>
            <person name="Kheng T.Y."/>
            <person name="Meinhardt L.W."/>
            <person name="Bailey B.A."/>
        </authorList>
    </citation>
    <scope>NUCLEOTIDE SEQUENCE [LARGE SCALE GENOMIC DNA]</scope>
    <source>
        <strain evidence="2 3">CT2</strain>
    </source>
</reference>
<comment type="caution">
    <text evidence="2">The sequence shown here is derived from an EMBL/GenBank/DDBJ whole genome shotgun (WGS) entry which is preliminary data.</text>
</comment>